<dbReference type="InterPro" id="IPR038763">
    <property type="entry name" value="DHH_sf"/>
</dbReference>
<dbReference type="InterPro" id="IPR051319">
    <property type="entry name" value="Oligoribo/pAp-PDE_c-di-AMP_PDE"/>
</dbReference>
<keyword evidence="4" id="KW-1185">Reference proteome</keyword>
<dbReference type="GO" id="GO:0003676">
    <property type="term" value="F:nucleic acid binding"/>
    <property type="evidence" value="ECO:0007669"/>
    <property type="project" value="InterPro"/>
</dbReference>
<dbReference type="Pfam" id="PF01368">
    <property type="entry name" value="DHH"/>
    <property type="match status" value="1"/>
</dbReference>
<proteinExistence type="predicted"/>
<feature type="domain" description="DHHA1" evidence="2">
    <location>
        <begin position="238"/>
        <end position="312"/>
    </location>
</feature>
<dbReference type="PANTHER" id="PTHR47618:SF1">
    <property type="entry name" value="BIFUNCTIONAL OLIGORIBONUCLEASE AND PAP PHOSPHATASE NRNA"/>
    <property type="match status" value="1"/>
</dbReference>
<comment type="caution">
    <text evidence="3">The sequence shown here is derived from an EMBL/GenBank/DDBJ whole genome shotgun (WGS) entry which is preliminary data.</text>
</comment>
<dbReference type="Pfam" id="PF02272">
    <property type="entry name" value="DHHA1"/>
    <property type="match status" value="1"/>
</dbReference>
<dbReference type="InterPro" id="IPR003156">
    <property type="entry name" value="DHHA1_dom"/>
</dbReference>
<accession>A0A096BZS2</accession>
<feature type="domain" description="DDH" evidence="1">
    <location>
        <begin position="19"/>
        <end position="159"/>
    </location>
</feature>
<dbReference type="Gene3D" id="3.90.1640.10">
    <property type="entry name" value="inorganic pyrophosphatase (n-terminal core)"/>
    <property type="match status" value="1"/>
</dbReference>
<dbReference type="AlphaFoldDB" id="A0A096BZS2"/>
<gene>
    <name evidence="3" type="ORF">HMPREF0872_01250</name>
</gene>
<evidence type="ECO:0000313" key="3">
    <source>
        <dbReference type="EMBL" id="KGF48247.1"/>
    </source>
</evidence>
<dbReference type="Gene3D" id="3.10.310.30">
    <property type="match status" value="1"/>
</dbReference>
<evidence type="ECO:0000259" key="2">
    <source>
        <dbReference type="Pfam" id="PF02272"/>
    </source>
</evidence>
<name>A0A096BZS2_9FIRM</name>
<dbReference type="PANTHER" id="PTHR47618">
    <property type="entry name" value="BIFUNCTIONAL OLIGORIBONUCLEASE AND PAP PHOSPHATASE NRNA"/>
    <property type="match status" value="1"/>
</dbReference>
<dbReference type="Proteomes" id="UP000029628">
    <property type="component" value="Unassembled WGS sequence"/>
</dbReference>
<evidence type="ECO:0000259" key="1">
    <source>
        <dbReference type="Pfam" id="PF01368"/>
    </source>
</evidence>
<sequence>MSKITISELHQAIKQAQTIILTVHVHPDGDALGSMLSMYETLLQQGKDVVMVVDDSIPIKYKFLDHVDAIYHVNDYVQSHRADMLLVLDASTYERIGRVGELSYATIYNIDHHVSNTNFADGLYLQTNFAATGEILTYLYKEWNWEITPSMANALYMAIATDCGFFKFSNTTGHTLAMAAYCVDCGAMPHIVSEAIESTTIERIEITKLAMQTISFYKNGTVATIELHQEAMKTLGNDTDGFVDLIRNINSVDIAILLKAQDDTTTRVSLRSKQTDVNAIANHFGGGGHIRAAGCTISASLEEAKRKLLQVID</sequence>
<dbReference type="InterPro" id="IPR001667">
    <property type="entry name" value="DDH_dom"/>
</dbReference>
<organism evidence="3 4">
    <name type="scientific">Veillonella montpellierensis DNF00314</name>
    <dbReference type="NCBI Taxonomy" id="1401067"/>
    <lineage>
        <taxon>Bacteria</taxon>
        <taxon>Bacillati</taxon>
        <taxon>Bacillota</taxon>
        <taxon>Negativicutes</taxon>
        <taxon>Veillonellales</taxon>
        <taxon>Veillonellaceae</taxon>
        <taxon>Veillonella</taxon>
    </lineage>
</organism>
<dbReference type="eggNOG" id="COG0618">
    <property type="taxonomic scope" value="Bacteria"/>
</dbReference>
<dbReference type="EMBL" id="JRNT01000005">
    <property type="protein sequence ID" value="KGF48247.1"/>
    <property type="molecule type" value="Genomic_DNA"/>
</dbReference>
<dbReference type="SUPFAM" id="SSF64182">
    <property type="entry name" value="DHH phosphoesterases"/>
    <property type="match status" value="1"/>
</dbReference>
<dbReference type="RefSeq" id="WP_038151200.1">
    <property type="nucleotide sequence ID" value="NZ_JRNT01000005.1"/>
</dbReference>
<protein>
    <submittedName>
        <fullName evidence="3">Uncharacterized protein</fullName>
    </submittedName>
</protein>
<reference evidence="3 4" key="1">
    <citation type="submission" date="2014-07" db="EMBL/GenBank/DDBJ databases">
        <authorList>
            <person name="McCorrison J."/>
            <person name="Sanka R."/>
            <person name="Torralba M."/>
            <person name="Gillis M."/>
            <person name="Haft D.H."/>
            <person name="Methe B."/>
            <person name="Sutton G."/>
            <person name="Nelson K.E."/>
        </authorList>
    </citation>
    <scope>NUCLEOTIDE SEQUENCE [LARGE SCALE GENOMIC DNA]</scope>
    <source>
        <strain evidence="3 4">DNF00314</strain>
    </source>
</reference>
<evidence type="ECO:0000313" key="4">
    <source>
        <dbReference type="Proteomes" id="UP000029628"/>
    </source>
</evidence>